<dbReference type="GO" id="GO:0005886">
    <property type="term" value="C:plasma membrane"/>
    <property type="evidence" value="ECO:0007669"/>
    <property type="project" value="UniProtKB-SubCell"/>
</dbReference>
<evidence type="ECO:0000256" key="2">
    <source>
        <dbReference type="ARBA" id="ARBA00009592"/>
    </source>
</evidence>
<evidence type="ECO:0000256" key="9">
    <source>
        <dbReference type="ARBA" id="ARBA00023136"/>
    </source>
</evidence>
<dbReference type="Gramene" id="QL11p011787:mrna">
    <property type="protein sequence ID" value="QL11p011787:mrna"/>
    <property type="gene ID" value="QL11p011787"/>
</dbReference>
<dbReference type="PRINTS" id="PR00019">
    <property type="entry name" value="LEURICHRPT"/>
</dbReference>
<evidence type="ECO:0000256" key="10">
    <source>
        <dbReference type="ARBA" id="ARBA00023170"/>
    </source>
</evidence>
<accession>A0A7N2MVY8</accession>
<evidence type="ECO:0000256" key="3">
    <source>
        <dbReference type="ARBA" id="ARBA00022475"/>
    </source>
</evidence>
<keyword evidence="7" id="KW-0677">Repeat</keyword>
<dbReference type="FunFam" id="3.80.10.10:FF:000041">
    <property type="entry name" value="LRR receptor-like serine/threonine-protein kinase ERECTA"/>
    <property type="match status" value="1"/>
</dbReference>
<dbReference type="SMART" id="SM00369">
    <property type="entry name" value="LRR_TYP"/>
    <property type="match status" value="3"/>
</dbReference>
<dbReference type="Proteomes" id="UP000594261">
    <property type="component" value="Chromosome 11"/>
</dbReference>
<dbReference type="EnsemblPlants" id="QL11p011787:mrna">
    <property type="protein sequence ID" value="QL11p011787:mrna"/>
    <property type="gene ID" value="QL11p011787"/>
</dbReference>
<evidence type="ECO:0000256" key="11">
    <source>
        <dbReference type="ARBA" id="ARBA00023180"/>
    </source>
</evidence>
<dbReference type="InterPro" id="IPR003591">
    <property type="entry name" value="Leu-rich_rpt_typical-subtyp"/>
</dbReference>
<keyword evidence="3" id="KW-1003">Cell membrane</keyword>
<evidence type="ECO:0000256" key="4">
    <source>
        <dbReference type="ARBA" id="ARBA00022614"/>
    </source>
</evidence>
<keyword evidence="4" id="KW-0433">Leucine-rich repeat</keyword>
<keyword evidence="9 13" id="KW-0472">Membrane</keyword>
<comment type="subcellular location">
    <subcellularLocation>
        <location evidence="1">Cell membrane</location>
        <topology evidence="1">Single-pass type I membrane protein</topology>
    </subcellularLocation>
</comment>
<keyword evidence="15" id="KW-1185">Reference proteome</keyword>
<keyword evidence="6" id="KW-0732">Signal</keyword>
<dbReference type="SUPFAM" id="SSF52058">
    <property type="entry name" value="L domain-like"/>
    <property type="match status" value="1"/>
</dbReference>
<evidence type="ECO:0000256" key="5">
    <source>
        <dbReference type="ARBA" id="ARBA00022692"/>
    </source>
</evidence>
<dbReference type="InterPro" id="IPR001611">
    <property type="entry name" value="Leu-rich_rpt"/>
</dbReference>
<dbReference type="InterPro" id="IPR032675">
    <property type="entry name" value="LRR_dom_sf"/>
</dbReference>
<dbReference type="OMA" id="PWIGTHI"/>
<proteinExistence type="inferred from homology"/>
<dbReference type="PANTHER" id="PTHR48063:SF81">
    <property type="entry name" value="LEUCINE-RICH REPEAT-CONTAINING N-TERMINAL PLANT-TYPE DOMAIN-CONTAINING PROTEIN"/>
    <property type="match status" value="1"/>
</dbReference>
<evidence type="ECO:0000256" key="1">
    <source>
        <dbReference type="ARBA" id="ARBA00004251"/>
    </source>
</evidence>
<protein>
    <submittedName>
        <fullName evidence="14">Uncharacterized protein</fullName>
    </submittedName>
</protein>
<dbReference type="Pfam" id="PF13855">
    <property type="entry name" value="LRR_8"/>
    <property type="match status" value="1"/>
</dbReference>
<evidence type="ECO:0000313" key="15">
    <source>
        <dbReference type="Proteomes" id="UP000594261"/>
    </source>
</evidence>
<comment type="similarity">
    <text evidence="2">Belongs to the RLP family.</text>
</comment>
<reference evidence="14" key="2">
    <citation type="submission" date="2021-01" db="UniProtKB">
        <authorList>
            <consortium name="EnsemblPlants"/>
        </authorList>
    </citation>
    <scope>IDENTIFICATION</scope>
</reference>
<name>A0A7N2MVY8_QUELO</name>
<evidence type="ECO:0000256" key="12">
    <source>
        <dbReference type="SAM" id="MobiDB-lite"/>
    </source>
</evidence>
<keyword evidence="5 13" id="KW-0812">Transmembrane</keyword>
<dbReference type="EMBL" id="LRBV02000011">
    <property type="status" value="NOT_ANNOTATED_CDS"/>
    <property type="molecule type" value="Genomic_DNA"/>
</dbReference>
<dbReference type="InParanoid" id="A0A7N2MVY8"/>
<keyword evidence="11" id="KW-0325">Glycoprotein</keyword>
<evidence type="ECO:0000313" key="14">
    <source>
        <dbReference type="EnsemblPlants" id="QL11p011787:mrna"/>
    </source>
</evidence>
<dbReference type="Pfam" id="PF00560">
    <property type="entry name" value="LRR_1"/>
    <property type="match status" value="3"/>
</dbReference>
<keyword evidence="10" id="KW-0675">Receptor</keyword>
<sequence>MEIIFLHTNNFSGTMPKNIGEMLPNLRLLELASNFITGRIPPSIGMLKNLEILVLRINSLFGELPRHWEDLWSLNLLDGANNNISEQFPLIWRNCTKLANLDLGGYKFYGNLPTWIGGSVSSLLRLSLRSNLFVGDIPQQLCLLSNLQILDLAQNDLSGGIPSYLGNMSKTDQITLANVYEQMVVFTKGREYVYETTIYLVHSLDLSGNNLSGEVPDNITSLLKLGIVNLSMNHLTGKIPESIGNLRSMESLDLSRNQLFGPIPQSLSSLTFLSCLNLSFNNLSREIPSENQLQTINDPSIYQGNSLLSGPFLSTRCPGEDADPEAKPNGGGNIGADKNDEDRPESLSFYISIIAGFIFGFCGVCGAQLLKHHRGKLTFKSLII</sequence>
<dbReference type="AlphaFoldDB" id="A0A7N2MVY8"/>
<evidence type="ECO:0000256" key="7">
    <source>
        <dbReference type="ARBA" id="ARBA00022737"/>
    </source>
</evidence>
<feature type="region of interest" description="Disordered" evidence="12">
    <location>
        <begin position="318"/>
        <end position="340"/>
    </location>
</feature>
<organism evidence="14 15">
    <name type="scientific">Quercus lobata</name>
    <name type="common">Valley oak</name>
    <dbReference type="NCBI Taxonomy" id="97700"/>
    <lineage>
        <taxon>Eukaryota</taxon>
        <taxon>Viridiplantae</taxon>
        <taxon>Streptophyta</taxon>
        <taxon>Embryophyta</taxon>
        <taxon>Tracheophyta</taxon>
        <taxon>Spermatophyta</taxon>
        <taxon>Magnoliopsida</taxon>
        <taxon>eudicotyledons</taxon>
        <taxon>Gunneridae</taxon>
        <taxon>Pentapetalae</taxon>
        <taxon>rosids</taxon>
        <taxon>fabids</taxon>
        <taxon>Fagales</taxon>
        <taxon>Fagaceae</taxon>
        <taxon>Quercus</taxon>
    </lineage>
</organism>
<dbReference type="PANTHER" id="PTHR48063">
    <property type="entry name" value="LRR RECEPTOR-LIKE KINASE"/>
    <property type="match status" value="1"/>
</dbReference>
<evidence type="ECO:0000256" key="13">
    <source>
        <dbReference type="SAM" id="Phobius"/>
    </source>
</evidence>
<evidence type="ECO:0000256" key="8">
    <source>
        <dbReference type="ARBA" id="ARBA00022989"/>
    </source>
</evidence>
<reference evidence="14 15" key="1">
    <citation type="journal article" date="2016" name="G3 (Bethesda)">
        <title>First Draft Assembly and Annotation of the Genome of a California Endemic Oak Quercus lobata Nee (Fagaceae).</title>
        <authorList>
            <person name="Sork V.L."/>
            <person name="Fitz-Gibbon S.T."/>
            <person name="Puiu D."/>
            <person name="Crepeau M."/>
            <person name="Gugger P.F."/>
            <person name="Sherman R."/>
            <person name="Stevens K."/>
            <person name="Langley C.H."/>
            <person name="Pellegrini M."/>
            <person name="Salzberg S.L."/>
        </authorList>
    </citation>
    <scope>NUCLEOTIDE SEQUENCE [LARGE SCALE GENOMIC DNA]</scope>
    <source>
        <strain evidence="14 15">cv. SW786</strain>
    </source>
</reference>
<dbReference type="Gene3D" id="3.80.10.10">
    <property type="entry name" value="Ribonuclease Inhibitor"/>
    <property type="match status" value="1"/>
</dbReference>
<dbReference type="InterPro" id="IPR046956">
    <property type="entry name" value="RLP23-like"/>
</dbReference>
<keyword evidence="8 13" id="KW-1133">Transmembrane helix</keyword>
<feature type="transmembrane region" description="Helical" evidence="13">
    <location>
        <begin position="347"/>
        <end position="370"/>
    </location>
</feature>
<evidence type="ECO:0000256" key="6">
    <source>
        <dbReference type="ARBA" id="ARBA00022729"/>
    </source>
</evidence>